<accession>Q4RJB3</accession>
<dbReference type="EMBL" id="CAAE01015038">
    <property type="protein sequence ID" value="CAG11519.1"/>
    <property type="molecule type" value="Genomic_DNA"/>
</dbReference>
<evidence type="ECO:0000313" key="2">
    <source>
        <dbReference type="EMBL" id="CAG11519.1"/>
    </source>
</evidence>
<evidence type="ECO:0000256" key="1">
    <source>
        <dbReference type="SAM" id="Phobius"/>
    </source>
</evidence>
<keyword evidence="1" id="KW-0812">Transmembrane</keyword>
<feature type="transmembrane region" description="Helical" evidence="1">
    <location>
        <begin position="13"/>
        <end position="30"/>
    </location>
</feature>
<keyword evidence="1" id="KW-0472">Membrane</keyword>
<name>Q4RJB3_TETNG</name>
<keyword evidence="1" id="KW-1133">Transmembrane helix</keyword>
<comment type="caution">
    <text evidence="2">The sequence shown here is derived from an EMBL/GenBank/DDBJ whole genome shotgun (WGS) entry which is preliminary data.</text>
</comment>
<dbReference type="KEGG" id="tng:GSTEN00033501G001"/>
<sequence length="34" mass="3674">NLTNQFVQPAWRVVLWSVAYSTVLAVAVTGKPAS</sequence>
<proteinExistence type="predicted"/>
<feature type="non-terminal residue" evidence="2">
    <location>
        <position position="1"/>
    </location>
</feature>
<dbReference type="AlphaFoldDB" id="Q4RJB3"/>
<protein>
    <submittedName>
        <fullName evidence="2">(spotted green pufferfish) hypothetical protein</fullName>
    </submittedName>
</protein>
<gene>
    <name evidence="2" type="ORF">GSTENG00033501001</name>
</gene>
<reference evidence="2" key="1">
    <citation type="journal article" date="2004" name="Nature">
        <title>Genome duplication in the teleost fish Tetraodon nigroviridis reveals the early vertebrate proto-karyotype.</title>
        <authorList>
            <person name="Jaillon O."/>
            <person name="Aury J.-M."/>
            <person name="Brunet F."/>
            <person name="Petit J.-L."/>
            <person name="Stange-Thomann N."/>
            <person name="Mauceli E."/>
            <person name="Bouneau L."/>
            <person name="Fischer C."/>
            <person name="Ozouf-Costaz C."/>
            <person name="Bernot A."/>
            <person name="Nicaud S."/>
            <person name="Jaffe D."/>
            <person name="Fisher S."/>
            <person name="Lutfalla G."/>
            <person name="Dossat C."/>
            <person name="Segurens B."/>
            <person name="Dasilva C."/>
            <person name="Salanoubat M."/>
            <person name="Levy M."/>
            <person name="Boudet N."/>
            <person name="Castellano S."/>
            <person name="Anthouard V."/>
            <person name="Jubin C."/>
            <person name="Castelli V."/>
            <person name="Katinka M."/>
            <person name="Vacherie B."/>
            <person name="Biemont C."/>
            <person name="Skalli Z."/>
            <person name="Cattolico L."/>
            <person name="Poulain J."/>
            <person name="De Berardinis V."/>
            <person name="Cruaud C."/>
            <person name="Duprat S."/>
            <person name="Brottier P."/>
            <person name="Coutanceau J.-P."/>
            <person name="Gouzy J."/>
            <person name="Parra G."/>
            <person name="Lardier G."/>
            <person name="Chapple C."/>
            <person name="McKernan K.J."/>
            <person name="McEwan P."/>
            <person name="Bosak S."/>
            <person name="Kellis M."/>
            <person name="Volff J.-N."/>
            <person name="Guigo R."/>
            <person name="Zody M.C."/>
            <person name="Mesirov J."/>
            <person name="Lindblad-Toh K."/>
            <person name="Birren B."/>
            <person name="Nusbaum C."/>
            <person name="Kahn D."/>
            <person name="Robinson-Rechavi M."/>
            <person name="Laudet V."/>
            <person name="Schachter V."/>
            <person name="Quetier F."/>
            <person name="Saurin W."/>
            <person name="Scarpelli C."/>
            <person name="Wincker P."/>
            <person name="Lander E.S."/>
            <person name="Weissenbach J."/>
            <person name="Roest Crollius H."/>
        </authorList>
    </citation>
    <scope>NUCLEOTIDE SEQUENCE [LARGE SCALE GENOMIC DNA]</scope>
</reference>
<reference evidence="2" key="2">
    <citation type="submission" date="2004-02" db="EMBL/GenBank/DDBJ databases">
        <authorList>
            <consortium name="Genoscope"/>
            <consortium name="Whitehead Institute Centre for Genome Research"/>
        </authorList>
    </citation>
    <scope>NUCLEOTIDE SEQUENCE</scope>
</reference>
<organism evidence="2">
    <name type="scientific">Tetraodon nigroviridis</name>
    <name type="common">Spotted green pufferfish</name>
    <name type="synonym">Chelonodon nigroviridis</name>
    <dbReference type="NCBI Taxonomy" id="99883"/>
    <lineage>
        <taxon>Eukaryota</taxon>
        <taxon>Metazoa</taxon>
        <taxon>Chordata</taxon>
        <taxon>Craniata</taxon>
        <taxon>Vertebrata</taxon>
        <taxon>Euteleostomi</taxon>
        <taxon>Actinopterygii</taxon>
        <taxon>Neopterygii</taxon>
        <taxon>Teleostei</taxon>
        <taxon>Neoteleostei</taxon>
        <taxon>Acanthomorphata</taxon>
        <taxon>Eupercaria</taxon>
        <taxon>Tetraodontiformes</taxon>
        <taxon>Tetradontoidea</taxon>
        <taxon>Tetraodontidae</taxon>
        <taxon>Tetraodon</taxon>
    </lineage>
</organism>